<dbReference type="eggNOG" id="KOG0027">
    <property type="taxonomic scope" value="Eukaryota"/>
</dbReference>
<dbReference type="SMART" id="SM00054">
    <property type="entry name" value="EFh"/>
    <property type="match status" value="2"/>
</dbReference>
<dbReference type="VEuPathDB" id="CryptoDB:GNI_117850"/>
<keyword evidence="4" id="KW-0007">Acetylation</keyword>
<sequence length="139" mass="15294">MSEKQIKETVLALDRDGDGMLDYSDTLSVVRALGIYWPSGKEAKEMKDLGFEADTRMDCAKVAAAVSKLAAQANPKKTLTEMFKTFDRKNDGTIQESELREVLKVLGDTLSDPERDQLCSLGAKNGTISYAELVDKLLS</sequence>
<feature type="domain" description="EF-hand" evidence="5">
    <location>
        <begin position="74"/>
        <end position="109"/>
    </location>
</feature>
<dbReference type="InterPro" id="IPR011992">
    <property type="entry name" value="EF-hand-dom_pair"/>
</dbReference>
<evidence type="ECO:0000256" key="4">
    <source>
        <dbReference type="ARBA" id="ARBA00022990"/>
    </source>
</evidence>
<reference evidence="6" key="1">
    <citation type="submission" date="2013-12" db="EMBL/GenBank/DDBJ databases">
        <authorList>
            <person name="Omoto C.K."/>
            <person name="Sibley D."/>
            <person name="Venepally P."/>
            <person name="Hadjithomas M."/>
            <person name="Karamycheva S."/>
            <person name="Brunk B."/>
            <person name="Roos D."/>
            <person name="Caler E."/>
            <person name="Lorenzi H."/>
        </authorList>
    </citation>
    <scope>NUCLEOTIDE SEQUENCE</scope>
</reference>
<proteinExistence type="predicted"/>
<dbReference type="InterPro" id="IPR050230">
    <property type="entry name" value="CALM/Myosin/TropC-like"/>
</dbReference>
<dbReference type="PANTHER" id="PTHR23048">
    <property type="entry name" value="MYOSIN LIGHT CHAIN 1, 3"/>
    <property type="match status" value="1"/>
</dbReference>
<dbReference type="EMBL" id="AFNH02000875">
    <property type="protein sequence ID" value="EZG55111.1"/>
    <property type="molecule type" value="Genomic_DNA"/>
</dbReference>
<dbReference type="FunFam" id="1.10.238.10:FF:000001">
    <property type="entry name" value="Calmodulin 1"/>
    <property type="match status" value="1"/>
</dbReference>
<evidence type="ECO:0000256" key="3">
    <source>
        <dbReference type="ARBA" id="ARBA00022737"/>
    </source>
</evidence>
<keyword evidence="2" id="KW-0479">Metal-binding</keyword>
<gene>
    <name evidence="6" type="ORF">GNI_117850</name>
</gene>
<dbReference type="SUPFAM" id="SSF47473">
    <property type="entry name" value="EF-hand"/>
    <property type="match status" value="1"/>
</dbReference>
<protein>
    <recommendedName>
        <fullName evidence="1">Calmodulin</fullName>
    </recommendedName>
</protein>
<dbReference type="Proteomes" id="UP000019763">
    <property type="component" value="Unassembled WGS sequence"/>
</dbReference>
<dbReference type="GO" id="GO:0016460">
    <property type="term" value="C:myosin II complex"/>
    <property type="evidence" value="ECO:0007669"/>
    <property type="project" value="TreeGrafter"/>
</dbReference>
<accession>A0A023B370</accession>
<evidence type="ECO:0000256" key="2">
    <source>
        <dbReference type="ARBA" id="ARBA00022723"/>
    </source>
</evidence>
<dbReference type="GO" id="GO:0005509">
    <property type="term" value="F:calcium ion binding"/>
    <property type="evidence" value="ECO:0007669"/>
    <property type="project" value="InterPro"/>
</dbReference>
<dbReference type="Pfam" id="PF13499">
    <property type="entry name" value="EF-hand_7"/>
    <property type="match status" value="1"/>
</dbReference>
<dbReference type="OrthoDB" id="26525at2759"/>
<evidence type="ECO:0000313" key="6">
    <source>
        <dbReference type="EMBL" id="EZG55111.1"/>
    </source>
</evidence>
<dbReference type="Gene3D" id="1.10.238.10">
    <property type="entry name" value="EF-hand"/>
    <property type="match status" value="1"/>
</dbReference>
<evidence type="ECO:0000313" key="7">
    <source>
        <dbReference type="Proteomes" id="UP000019763"/>
    </source>
</evidence>
<feature type="domain" description="EF-hand" evidence="5">
    <location>
        <begin position="1"/>
        <end position="36"/>
    </location>
</feature>
<dbReference type="PROSITE" id="PS50222">
    <property type="entry name" value="EF_HAND_2"/>
    <property type="match status" value="2"/>
</dbReference>
<keyword evidence="3" id="KW-0677">Repeat</keyword>
<dbReference type="InterPro" id="IPR002048">
    <property type="entry name" value="EF_hand_dom"/>
</dbReference>
<keyword evidence="7" id="KW-1185">Reference proteome</keyword>
<comment type="caution">
    <text evidence="6">The sequence shown here is derived from an EMBL/GenBank/DDBJ whole genome shotgun (WGS) entry which is preliminary data.</text>
</comment>
<name>A0A023B370_GRENI</name>
<dbReference type="CDD" id="cd00051">
    <property type="entry name" value="EFh"/>
    <property type="match status" value="1"/>
</dbReference>
<dbReference type="AlphaFoldDB" id="A0A023B370"/>
<organism evidence="6 7">
    <name type="scientific">Gregarina niphandrodes</name>
    <name type="common">Septate eugregarine</name>
    <dbReference type="NCBI Taxonomy" id="110365"/>
    <lineage>
        <taxon>Eukaryota</taxon>
        <taxon>Sar</taxon>
        <taxon>Alveolata</taxon>
        <taxon>Apicomplexa</taxon>
        <taxon>Conoidasida</taxon>
        <taxon>Gregarinasina</taxon>
        <taxon>Eugregarinorida</taxon>
        <taxon>Gregarinidae</taxon>
        <taxon>Gregarina</taxon>
    </lineage>
</organism>
<dbReference type="GeneID" id="22914194"/>
<dbReference type="PANTHER" id="PTHR23048:SF0">
    <property type="entry name" value="CALMODULIN LIKE 3"/>
    <property type="match status" value="1"/>
</dbReference>
<evidence type="ECO:0000259" key="5">
    <source>
        <dbReference type="PROSITE" id="PS50222"/>
    </source>
</evidence>
<dbReference type="RefSeq" id="XP_011131773.1">
    <property type="nucleotide sequence ID" value="XM_011133471.1"/>
</dbReference>
<evidence type="ECO:0000256" key="1">
    <source>
        <dbReference type="ARBA" id="ARBA00020786"/>
    </source>
</evidence>